<gene>
    <name evidence="1" type="ORF">SAMN05421846_104228</name>
</gene>
<reference evidence="2" key="1">
    <citation type="submission" date="2016-10" db="EMBL/GenBank/DDBJ databases">
        <authorList>
            <person name="Varghese N."/>
            <person name="Submissions S."/>
        </authorList>
    </citation>
    <scope>NUCLEOTIDE SEQUENCE [LARGE SCALE GENOMIC DNA]</scope>
    <source>
        <strain evidence="2">DSM 17071</strain>
    </source>
</reference>
<sequence>MKYLSVIALLIIFNCIKVESNSDKMNREKQLNKLSDKRMSEVDRNNFEKNFVTVDIHNLLQGTNSFEDIKHPKIIPYPLVKQFLEAPVDKKLTSIIYEFRNKSYINDSICLMVYKMTYQKFDEVEILITYDIKKQKSIDTLTISKYDYHNNIFVSSVLDAKTLRIKKTIKDESRKLNTSNSSKGSYEEEIKINNTFRFEK</sequence>
<dbReference type="RefSeq" id="WP_089856956.1">
    <property type="nucleotide sequence ID" value="NZ_FNDW01000004.1"/>
</dbReference>
<dbReference type="AlphaFoldDB" id="A0A1G8I6I7"/>
<protein>
    <submittedName>
        <fullName evidence="1">Uncharacterized protein</fullName>
    </submittedName>
</protein>
<dbReference type="EMBL" id="FNDW01000004">
    <property type="protein sequence ID" value="SDI14432.1"/>
    <property type="molecule type" value="Genomic_DNA"/>
</dbReference>
<proteinExistence type="predicted"/>
<accession>A0A1G8I6I7</accession>
<evidence type="ECO:0000313" key="1">
    <source>
        <dbReference type="EMBL" id="SDI14432.1"/>
    </source>
</evidence>
<organism evidence="1 2">
    <name type="scientific">Chryseobacterium taeanense</name>
    <dbReference type="NCBI Taxonomy" id="311334"/>
    <lineage>
        <taxon>Bacteria</taxon>
        <taxon>Pseudomonadati</taxon>
        <taxon>Bacteroidota</taxon>
        <taxon>Flavobacteriia</taxon>
        <taxon>Flavobacteriales</taxon>
        <taxon>Weeksellaceae</taxon>
        <taxon>Chryseobacterium group</taxon>
        <taxon>Chryseobacterium</taxon>
    </lineage>
</organism>
<name>A0A1G8I6I7_9FLAO</name>
<dbReference type="STRING" id="311334.SAMN05421846_104228"/>
<evidence type="ECO:0000313" key="2">
    <source>
        <dbReference type="Proteomes" id="UP000198869"/>
    </source>
</evidence>
<dbReference type="Proteomes" id="UP000198869">
    <property type="component" value="Unassembled WGS sequence"/>
</dbReference>
<keyword evidence="2" id="KW-1185">Reference proteome</keyword>